<keyword evidence="1" id="KW-1133">Transmembrane helix</keyword>
<evidence type="ECO:0000313" key="3">
    <source>
        <dbReference type="Proteomes" id="UP001215280"/>
    </source>
</evidence>
<protein>
    <submittedName>
        <fullName evidence="2">Uncharacterized protein</fullName>
    </submittedName>
</protein>
<feature type="transmembrane region" description="Helical" evidence="1">
    <location>
        <begin position="55"/>
        <end position="75"/>
    </location>
</feature>
<dbReference type="AlphaFoldDB" id="A0AAD7ISZ4"/>
<keyword evidence="1" id="KW-0812">Transmembrane</keyword>
<evidence type="ECO:0000256" key="1">
    <source>
        <dbReference type="SAM" id="Phobius"/>
    </source>
</evidence>
<accession>A0AAD7ISZ4</accession>
<proteinExistence type="predicted"/>
<comment type="caution">
    <text evidence="2">The sequence shown here is derived from an EMBL/GenBank/DDBJ whole genome shotgun (WGS) entry which is preliminary data.</text>
</comment>
<reference evidence="2" key="1">
    <citation type="submission" date="2023-03" db="EMBL/GenBank/DDBJ databases">
        <title>Massive genome expansion in bonnet fungi (Mycena s.s.) driven by repeated elements and novel gene families across ecological guilds.</title>
        <authorList>
            <consortium name="Lawrence Berkeley National Laboratory"/>
            <person name="Harder C.B."/>
            <person name="Miyauchi S."/>
            <person name="Viragh M."/>
            <person name="Kuo A."/>
            <person name="Thoen E."/>
            <person name="Andreopoulos B."/>
            <person name="Lu D."/>
            <person name="Skrede I."/>
            <person name="Drula E."/>
            <person name="Henrissat B."/>
            <person name="Morin E."/>
            <person name="Kohler A."/>
            <person name="Barry K."/>
            <person name="LaButti K."/>
            <person name="Morin E."/>
            <person name="Salamov A."/>
            <person name="Lipzen A."/>
            <person name="Mereny Z."/>
            <person name="Hegedus B."/>
            <person name="Baldrian P."/>
            <person name="Stursova M."/>
            <person name="Weitz H."/>
            <person name="Taylor A."/>
            <person name="Grigoriev I.V."/>
            <person name="Nagy L.G."/>
            <person name="Martin F."/>
            <person name="Kauserud H."/>
        </authorList>
    </citation>
    <scope>NUCLEOTIDE SEQUENCE</scope>
    <source>
        <strain evidence="2">CBHHK188m</strain>
    </source>
</reference>
<dbReference type="EMBL" id="JARJLG010000088">
    <property type="protein sequence ID" value="KAJ7748751.1"/>
    <property type="molecule type" value="Genomic_DNA"/>
</dbReference>
<keyword evidence="1" id="KW-0472">Membrane</keyword>
<sequence length="89" mass="10053">MYLLRYRLILFSVTIGSTFAAPLSALLASTCRPVTSTSAHVPKFLPPLLPMPSRGWILFMTTQIVVGTFFLDTILRVRASLYFMRIYPP</sequence>
<dbReference type="Proteomes" id="UP001215280">
    <property type="component" value="Unassembled WGS sequence"/>
</dbReference>
<keyword evidence="3" id="KW-1185">Reference proteome</keyword>
<gene>
    <name evidence="2" type="ORF">DFH07DRAFT_829684</name>
</gene>
<organism evidence="2 3">
    <name type="scientific">Mycena maculata</name>
    <dbReference type="NCBI Taxonomy" id="230809"/>
    <lineage>
        <taxon>Eukaryota</taxon>
        <taxon>Fungi</taxon>
        <taxon>Dikarya</taxon>
        <taxon>Basidiomycota</taxon>
        <taxon>Agaricomycotina</taxon>
        <taxon>Agaricomycetes</taxon>
        <taxon>Agaricomycetidae</taxon>
        <taxon>Agaricales</taxon>
        <taxon>Marasmiineae</taxon>
        <taxon>Mycenaceae</taxon>
        <taxon>Mycena</taxon>
    </lineage>
</organism>
<evidence type="ECO:0000313" key="2">
    <source>
        <dbReference type="EMBL" id="KAJ7748751.1"/>
    </source>
</evidence>
<name>A0AAD7ISZ4_9AGAR</name>